<evidence type="ECO:0000313" key="1">
    <source>
        <dbReference type="EMBL" id="VFK16283.1"/>
    </source>
</evidence>
<reference evidence="1" key="1">
    <citation type="submission" date="2019-02" db="EMBL/GenBank/DDBJ databases">
        <authorList>
            <person name="Gruber-Vodicka R. H."/>
            <person name="Seah K. B. B."/>
        </authorList>
    </citation>
    <scope>NUCLEOTIDE SEQUENCE</scope>
    <source>
        <strain evidence="1">BECK_BY7</strain>
    </source>
</reference>
<accession>A0A450WGV4</accession>
<gene>
    <name evidence="1" type="ORF">BECKLFY1418C_GA0070996_102230</name>
</gene>
<proteinExistence type="predicted"/>
<dbReference type="AlphaFoldDB" id="A0A450WGV4"/>
<dbReference type="EMBL" id="CAADFN010000022">
    <property type="protein sequence ID" value="VFK16283.1"/>
    <property type="molecule type" value="Genomic_DNA"/>
</dbReference>
<organism evidence="1">
    <name type="scientific">Candidatus Kentrum sp. LFY</name>
    <dbReference type="NCBI Taxonomy" id="2126342"/>
    <lineage>
        <taxon>Bacteria</taxon>
        <taxon>Pseudomonadati</taxon>
        <taxon>Pseudomonadota</taxon>
        <taxon>Gammaproteobacteria</taxon>
        <taxon>Candidatus Kentrum</taxon>
    </lineage>
</organism>
<protein>
    <submittedName>
        <fullName evidence="1">Uncharacterized protein</fullName>
    </submittedName>
</protein>
<sequence>MARYDVRDKDRRAVMDAMVTFICQHYSGKSKYDVMSGTMLGLAGHCGMQSVHSFYRKYLFNDEAAKGGSDD</sequence>
<name>A0A450WGV4_9GAMM</name>